<dbReference type="EMBL" id="BPLQ01010387">
    <property type="protein sequence ID" value="GIY50404.1"/>
    <property type="molecule type" value="Genomic_DNA"/>
</dbReference>
<feature type="region of interest" description="Disordered" evidence="1">
    <location>
        <begin position="1"/>
        <end position="31"/>
    </location>
</feature>
<sequence>MCMTNRNVLRKTKTPNSFGHANKCPSYGQQNPRMARPGIQIFHRKANIEVRNAFDVYTAILDVFLPMLFHTQSTLAFKSVLLKFRCVNHCSIETYSGGALMPLLEFYIPCIYYCDIRFLVLYSTNRFGIMKTEILLNI</sequence>
<evidence type="ECO:0000256" key="1">
    <source>
        <dbReference type="SAM" id="MobiDB-lite"/>
    </source>
</evidence>
<comment type="caution">
    <text evidence="2">The sequence shown here is derived from an EMBL/GenBank/DDBJ whole genome shotgun (WGS) entry which is preliminary data.</text>
</comment>
<protein>
    <submittedName>
        <fullName evidence="2">Uncharacterized protein</fullName>
    </submittedName>
</protein>
<keyword evidence="3" id="KW-1185">Reference proteome</keyword>
<gene>
    <name evidence="2" type="ORF">CDAR_454501</name>
</gene>
<reference evidence="2 3" key="1">
    <citation type="submission" date="2021-06" db="EMBL/GenBank/DDBJ databases">
        <title>Caerostris darwini draft genome.</title>
        <authorList>
            <person name="Kono N."/>
            <person name="Arakawa K."/>
        </authorList>
    </citation>
    <scope>NUCLEOTIDE SEQUENCE [LARGE SCALE GENOMIC DNA]</scope>
</reference>
<organism evidence="2 3">
    <name type="scientific">Caerostris darwini</name>
    <dbReference type="NCBI Taxonomy" id="1538125"/>
    <lineage>
        <taxon>Eukaryota</taxon>
        <taxon>Metazoa</taxon>
        <taxon>Ecdysozoa</taxon>
        <taxon>Arthropoda</taxon>
        <taxon>Chelicerata</taxon>
        <taxon>Arachnida</taxon>
        <taxon>Araneae</taxon>
        <taxon>Araneomorphae</taxon>
        <taxon>Entelegynae</taxon>
        <taxon>Araneoidea</taxon>
        <taxon>Araneidae</taxon>
        <taxon>Caerostris</taxon>
    </lineage>
</organism>
<dbReference type="Proteomes" id="UP001054837">
    <property type="component" value="Unassembled WGS sequence"/>
</dbReference>
<evidence type="ECO:0000313" key="2">
    <source>
        <dbReference type="EMBL" id="GIY50404.1"/>
    </source>
</evidence>
<evidence type="ECO:0000313" key="3">
    <source>
        <dbReference type="Proteomes" id="UP001054837"/>
    </source>
</evidence>
<accession>A0AAV4TWA5</accession>
<proteinExistence type="predicted"/>
<name>A0AAV4TWA5_9ARAC</name>
<dbReference type="AlphaFoldDB" id="A0AAV4TWA5"/>